<feature type="domain" description="Peptidase M24" evidence="5">
    <location>
        <begin position="51"/>
        <end position="283"/>
    </location>
</feature>
<dbReference type="EMBL" id="CAEZZS010000065">
    <property type="protein sequence ID" value="CAB4782973.1"/>
    <property type="molecule type" value="Genomic_DNA"/>
</dbReference>
<evidence type="ECO:0000313" key="10">
    <source>
        <dbReference type="EMBL" id="CAB4869199.1"/>
    </source>
</evidence>
<dbReference type="Gene3D" id="3.90.230.10">
    <property type="entry name" value="Creatinase/methionine aminopeptidase superfamily"/>
    <property type="match status" value="1"/>
</dbReference>
<proteinExistence type="inferred from homology"/>
<dbReference type="EMBL" id="CAEZXH010000040">
    <property type="protein sequence ID" value="CAB4684275.1"/>
    <property type="molecule type" value="Genomic_DNA"/>
</dbReference>
<evidence type="ECO:0000313" key="8">
    <source>
        <dbReference type="EMBL" id="CAB4715119.1"/>
    </source>
</evidence>
<evidence type="ECO:0000313" key="11">
    <source>
        <dbReference type="EMBL" id="CAB5035982.1"/>
    </source>
</evidence>
<dbReference type="PANTHER" id="PTHR43330">
    <property type="entry name" value="METHIONINE AMINOPEPTIDASE"/>
    <property type="match status" value="1"/>
</dbReference>
<dbReference type="GO" id="GO:0006508">
    <property type="term" value="P:proteolysis"/>
    <property type="evidence" value="ECO:0007669"/>
    <property type="project" value="UniProtKB-KW"/>
</dbReference>
<dbReference type="SUPFAM" id="SSF55920">
    <property type="entry name" value="Creatinase/aminopeptidase"/>
    <property type="match status" value="1"/>
</dbReference>
<evidence type="ECO:0000259" key="5">
    <source>
        <dbReference type="Pfam" id="PF00557"/>
    </source>
</evidence>
<keyword evidence="2" id="KW-0645">Protease</keyword>
<dbReference type="EMBL" id="CAEZYJ010000026">
    <property type="protein sequence ID" value="CAB4715119.1"/>
    <property type="molecule type" value="Genomic_DNA"/>
</dbReference>
<dbReference type="PANTHER" id="PTHR43330:SF16">
    <property type="entry name" value="METHIONINE AMINOPEPTIDASE 2"/>
    <property type="match status" value="1"/>
</dbReference>
<dbReference type="CDD" id="cd01086">
    <property type="entry name" value="MetAP1"/>
    <property type="match status" value="1"/>
</dbReference>
<evidence type="ECO:0000256" key="3">
    <source>
        <dbReference type="ARBA" id="ARBA00022723"/>
    </source>
</evidence>
<evidence type="ECO:0000313" key="7">
    <source>
        <dbReference type="EMBL" id="CAB4684275.1"/>
    </source>
</evidence>
<dbReference type="HAMAP" id="MF_01974">
    <property type="entry name" value="MetAP_1"/>
    <property type="match status" value="1"/>
</dbReference>
<dbReference type="EMBL" id="CAEZUJ010000036">
    <property type="protein sequence ID" value="CAB4602946.1"/>
    <property type="molecule type" value="Genomic_DNA"/>
</dbReference>
<evidence type="ECO:0000256" key="4">
    <source>
        <dbReference type="ARBA" id="ARBA00022801"/>
    </source>
</evidence>
<dbReference type="GO" id="GO:0070006">
    <property type="term" value="F:metalloaminopeptidase activity"/>
    <property type="evidence" value="ECO:0007669"/>
    <property type="project" value="InterPro"/>
</dbReference>
<dbReference type="GO" id="GO:0005829">
    <property type="term" value="C:cytosol"/>
    <property type="evidence" value="ECO:0007669"/>
    <property type="project" value="TreeGrafter"/>
</dbReference>
<evidence type="ECO:0000313" key="6">
    <source>
        <dbReference type="EMBL" id="CAB4602946.1"/>
    </source>
</evidence>
<sequence>MVRKAEVGIKAGKISPMRQVPAQIIRPEYVGKTGPSKFTGSNIPNDEVIEVMRAASKLAANALVTVGRSILPGVSTDFLDKIGHEYLCDHGAYPSTLGYRGFPKSLCTSINEVICHGIPDSREILPTDIVNIDITAYLTIDGVGAHGDTNATFLASNEVDDASYLLVERTEAALARAIAAVVPGRESSVIGRVIESYAKRFNYGVVHDFTGHGINTAFHTDLIVPHYDTPHHAFQIEEGMTFTIEPMLTLGTYQNQMWDDGWTVLTADGSRSAQFEHTLLVTATGAEILTLPTI</sequence>
<keyword evidence="1" id="KW-0031">Aminopeptidase</keyword>
<dbReference type="PRINTS" id="PR00599">
    <property type="entry name" value="MAPEPTIDASE"/>
</dbReference>
<keyword evidence="4" id="KW-0378">Hydrolase</keyword>
<gene>
    <name evidence="6" type="ORF">UFOPK1811_00935</name>
    <name evidence="7" type="ORF">UFOPK2360_00766</name>
    <name evidence="8" type="ORF">UFOPK2659_00313</name>
    <name evidence="9" type="ORF">UFOPK2922_01177</name>
    <name evidence="10" type="ORF">UFOPK3306_00836</name>
    <name evidence="11" type="ORF">UFOPK4209_00374</name>
</gene>
<dbReference type="EMBL" id="CAFBLI010000058">
    <property type="protein sequence ID" value="CAB4869199.1"/>
    <property type="molecule type" value="Genomic_DNA"/>
</dbReference>
<organism evidence="11">
    <name type="scientific">freshwater metagenome</name>
    <dbReference type="NCBI Taxonomy" id="449393"/>
    <lineage>
        <taxon>unclassified sequences</taxon>
        <taxon>metagenomes</taxon>
        <taxon>ecological metagenomes</taxon>
    </lineage>
</organism>
<evidence type="ECO:0000256" key="2">
    <source>
        <dbReference type="ARBA" id="ARBA00022670"/>
    </source>
</evidence>
<protein>
    <submittedName>
        <fullName evidence="11">Unannotated protein</fullName>
    </submittedName>
</protein>
<name>A0A6J7S548_9ZZZZ</name>
<dbReference type="InterPro" id="IPR002467">
    <property type="entry name" value="Pept_M24A_MAP1"/>
</dbReference>
<dbReference type="NCBIfam" id="TIGR00500">
    <property type="entry name" value="met_pdase_I"/>
    <property type="match status" value="1"/>
</dbReference>
<dbReference type="GO" id="GO:0046872">
    <property type="term" value="F:metal ion binding"/>
    <property type="evidence" value="ECO:0007669"/>
    <property type="project" value="UniProtKB-KW"/>
</dbReference>
<accession>A0A6J7S548</accession>
<dbReference type="EMBL" id="CAFBPY010000039">
    <property type="protein sequence ID" value="CAB5035982.1"/>
    <property type="molecule type" value="Genomic_DNA"/>
</dbReference>
<dbReference type="InterPro" id="IPR001714">
    <property type="entry name" value="Pept_M24_MAP"/>
</dbReference>
<dbReference type="Pfam" id="PF00557">
    <property type="entry name" value="Peptidase_M24"/>
    <property type="match status" value="1"/>
</dbReference>
<dbReference type="PROSITE" id="PS00680">
    <property type="entry name" value="MAP_1"/>
    <property type="match status" value="1"/>
</dbReference>
<keyword evidence="3" id="KW-0479">Metal-binding</keyword>
<dbReference type="AlphaFoldDB" id="A0A6J7S548"/>
<evidence type="ECO:0000313" key="9">
    <source>
        <dbReference type="EMBL" id="CAB4782973.1"/>
    </source>
</evidence>
<evidence type="ECO:0000256" key="1">
    <source>
        <dbReference type="ARBA" id="ARBA00022438"/>
    </source>
</evidence>
<dbReference type="InterPro" id="IPR000994">
    <property type="entry name" value="Pept_M24"/>
</dbReference>
<reference evidence="11" key="1">
    <citation type="submission" date="2020-05" db="EMBL/GenBank/DDBJ databases">
        <authorList>
            <person name="Chiriac C."/>
            <person name="Salcher M."/>
            <person name="Ghai R."/>
            <person name="Kavagutti S V."/>
        </authorList>
    </citation>
    <scope>NUCLEOTIDE SEQUENCE</scope>
</reference>
<dbReference type="InterPro" id="IPR036005">
    <property type="entry name" value="Creatinase/aminopeptidase-like"/>
</dbReference>